<feature type="transmembrane region" description="Helical" evidence="7">
    <location>
        <begin position="20"/>
        <end position="38"/>
    </location>
</feature>
<dbReference type="EMBL" id="CACRSL010000003">
    <property type="protein sequence ID" value="VYS99762.1"/>
    <property type="molecule type" value="Genomic_DNA"/>
</dbReference>
<dbReference type="PANTHER" id="PTHR30221">
    <property type="entry name" value="SMALL-CONDUCTANCE MECHANOSENSITIVE CHANNEL"/>
    <property type="match status" value="1"/>
</dbReference>
<dbReference type="InterPro" id="IPR006685">
    <property type="entry name" value="MscS_channel_2nd"/>
</dbReference>
<organism evidence="11">
    <name type="scientific">uncultured Anaerotruncus sp</name>
    <dbReference type="NCBI Taxonomy" id="905011"/>
    <lineage>
        <taxon>Bacteria</taxon>
        <taxon>Bacillati</taxon>
        <taxon>Bacillota</taxon>
        <taxon>Clostridia</taxon>
        <taxon>Eubacteriales</taxon>
        <taxon>Oscillospiraceae</taxon>
        <taxon>Anaerotruncus</taxon>
        <taxon>environmental samples</taxon>
    </lineage>
</organism>
<dbReference type="PROSITE" id="PS01246">
    <property type="entry name" value="UPF0003"/>
    <property type="match status" value="1"/>
</dbReference>
<dbReference type="InterPro" id="IPR010920">
    <property type="entry name" value="LSM_dom_sf"/>
</dbReference>
<dbReference type="Pfam" id="PF05552">
    <property type="entry name" value="MS_channel_1st_1"/>
    <property type="match status" value="1"/>
</dbReference>
<feature type="transmembrane region" description="Helical" evidence="7">
    <location>
        <begin position="88"/>
        <end position="104"/>
    </location>
</feature>
<dbReference type="InterPro" id="IPR011014">
    <property type="entry name" value="MscS_channel_TM-2"/>
</dbReference>
<dbReference type="Gene3D" id="2.30.30.60">
    <property type="match status" value="1"/>
</dbReference>
<name>A0A6N2T439_9FIRM</name>
<dbReference type="InterPro" id="IPR049278">
    <property type="entry name" value="MS_channel_C"/>
</dbReference>
<evidence type="ECO:0000256" key="3">
    <source>
        <dbReference type="ARBA" id="ARBA00022475"/>
    </source>
</evidence>
<dbReference type="Pfam" id="PF00924">
    <property type="entry name" value="MS_channel_2nd"/>
    <property type="match status" value="1"/>
</dbReference>
<proteinExistence type="inferred from homology"/>
<protein>
    <submittedName>
        <fullName evidence="11">Small-conductance mechanosensitive channel</fullName>
    </submittedName>
</protein>
<dbReference type="InterPro" id="IPR006686">
    <property type="entry name" value="MscS_channel_CS"/>
</dbReference>
<evidence type="ECO:0000259" key="8">
    <source>
        <dbReference type="Pfam" id="PF00924"/>
    </source>
</evidence>
<feature type="domain" description="Mechanosensitive ion channel MscS" evidence="8">
    <location>
        <begin position="106"/>
        <end position="172"/>
    </location>
</feature>
<evidence type="ECO:0000256" key="7">
    <source>
        <dbReference type="SAM" id="Phobius"/>
    </source>
</evidence>
<evidence type="ECO:0000256" key="6">
    <source>
        <dbReference type="ARBA" id="ARBA00023136"/>
    </source>
</evidence>
<dbReference type="Pfam" id="PF21088">
    <property type="entry name" value="MS_channel_1st"/>
    <property type="match status" value="1"/>
</dbReference>
<dbReference type="SUPFAM" id="SSF82861">
    <property type="entry name" value="Mechanosensitive channel protein MscS (YggB), transmembrane region"/>
    <property type="match status" value="1"/>
</dbReference>
<reference evidence="11" key="1">
    <citation type="submission" date="2019-11" db="EMBL/GenBank/DDBJ databases">
        <authorList>
            <person name="Feng L."/>
        </authorList>
    </citation>
    <scope>NUCLEOTIDE SEQUENCE</scope>
    <source>
        <strain evidence="11">AundefinedLFYP135</strain>
    </source>
</reference>
<sequence>MSSFAWNVTGATLGAMLLPFLFSLLKAVVVFAIGWALIKSAISFVQNLLRRSKIDVTLHAFILSIVRISLIVLLALTCLQILGFEITTLLTALGAVGLAISLAVKDSLSNLAGGIQVLLTKPFAVGDYIAADGFDGTVKEIGITHTILTTVDNKRVYLPNGDVAKAKITNFSSEPTRRLDLTFSIGYGDDFKQAEAIIAQQVEKSGLALTDPAPFIRVSKHGENSIDLTCRVWVNSADYWTLHFFLLEEVKLAFDAAGINIPYPQMDVHIKNNETK</sequence>
<accession>A0A6N2T439</accession>
<dbReference type="PANTHER" id="PTHR30221:SF1">
    <property type="entry name" value="SMALL-CONDUCTANCE MECHANOSENSITIVE CHANNEL"/>
    <property type="match status" value="1"/>
</dbReference>
<evidence type="ECO:0000256" key="2">
    <source>
        <dbReference type="ARBA" id="ARBA00008017"/>
    </source>
</evidence>
<keyword evidence="6 7" id="KW-0472">Membrane</keyword>
<dbReference type="AlphaFoldDB" id="A0A6N2T439"/>
<feature type="domain" description="Mechanosensitive ion channel transmembrane helices 2/3" evidence="10">
    <location>
        <begin position="65"/>
        <end position="105"/>
    </location>
</feature>
<dbReference type="InterPro" id="IPR023408">
    <property type="entry name" value="MscS_beta-dom_sf"/>
</dbReference>
<dbReference type="InterPro" id="IPR008910">
    <property type="entry name" value="MSC_TM_helix"/>
</dbReference>
<keyword evidence="4 7" id="KW-0812">Transmembrane</keyword>
<comment type="similarity">
    <text evidence="2">Belongs to the MscS (TC 1.A.23) family.</text>
</comment>
<evidence type="ECO:0000256" key="4">
    <source>
        <dbReference type="ARBA" id="ARBA00022692"/>
    </source>
</evidence>
<dbReference type="GO" id="GO:0008381">
    <property type="term" value="F:mechanosensitive monoatomic ion channel activity"/>
    <property type="evidence" value="ECO:0007669"/>
    <property type="project" value="InterPro"/>
</dbReference>
<evidence type="ECO:0000259" key="10">
    <source>
        <dbReference type="Pfam" id="PF21088"/>
    </source>
</evidence>
<keyword evidence="5 7" id="KW-1133">Transmembrane helix</keyword>
<dbReference type="Pfam" id="PF21082">
    <property type="entry name" value="MS_channel_3rd"/>
    <property type="match status" value="1"/>
</dbReference>
<gene>
    <name evidence="11" type="primary">mscS</name>
    <name evidence="11" type="ORF">AULFYP135_01228</name>
</gene>
<dbReference type="GO" id="GO:0005886">
    <property type="term" value="C:plasma membrane"/>
    <property type="evidence" value="ECO:0007669"/>
    <property type="project" value="UniProtKB-SubCell"/>
</dbReference>
<evidence type="ECO:0000313" key="11">
    <source>
        <dbReference type="EMBL" id="VYS99762.1"/>
    </source>
</evidence>
<dbReference type="InterPro" id="IPR045275">
    <property type="entry name" value="MscS_archaea/bacteria_type"/>
</dbReference>
<dbReference type="SUPFAM" id="SSF50182">
    <property type="entry name" value="Sm-like ribonucleoproteins"/>
    <property type="match status" value="1"/>
</dbReference>
<dbReference type="Gene3D" id="3.30.70.100">
    <property type="match status" value="1"/>
</dbReference>
<keyword evidence="3" id="KW-1003">Cell membrane</keyword>
<evidence type="ECO:0000256" key="1">
    <source>
        <dbReference type="ARBA" id="ARBA00004651"/>
    </source>
</evidence>
<dbReference type="InterPro" id="IPR049142">
    <property type="entry name" value="MS_channel_1st"/>
</dbReference>
<dbReference type="InterPro" id="IPR011066">
    <property type="entry name" value="MscS_channel_C_sf"/>
</dbReference>
<dbReference type="SUPFAM" id="SSF82689">
    <property type="entry name" value="Mechanosensitive channel protein MscS (YggB), C-terminal domain"/>
    <property type="match status" value="1"/>
</dbReference>
<feature type="domain" description="Mechanosensitive ion channel MscS C-terminal" evidence="9">
    <location>
        <begin position="180"/>
        <end position="261"/>
    </location>
</feature>
<evidence type="ECO:0000259" key="9">
    <source>
        <dbReference type="Pfam" id="PF21082"/>
    </source>
</evidence>
<evidence type="ECO:0000256" key="5">
    <source>
        <dbReference type="ARBA" id="ARBA00022989"/>
    </source>
</evidence>
<dbReference type="Gene3D" id="1.10.287.1260">
    <property type="match status" value="1"/>
</dbReference>
<feature type="transmembrane region" description="Helical" evidence="7">
    <location>
        <begin position="58"/>
        <end position="82"/>
    </location>
</feature>
<comment type="subcellular location">
    <subcellularLocation>
        <location evidence="1">Cell membrane</location>
        <topology evidence="1">Multi-pass membrane protein</topology>
    </subcellularLocation>
</comment>